<evidence type="ECO:0000256" key="7">
    <source>
        <dbReference type="PIRNR" id="PIRNR000232"/>
    </source>
</evidence>
<dbReference type="InterPro" id="IPR052530">
    <property type="entry name" value="NAD(P)H_nitroreductase"/>
</dbReference>
<dbReference type="eggNOG" id="COG0778">
    <property type="taxonomic scope" value="Bacteria"/>
</dbReference>
<keyword evidence="5 7" id="KW-0560">Oxidoreductase</keyword>
<protein>
    <recommendedName>
        <fullName evidence="7">Putative NAD(P)H nitroreductase</fullName>
        <ecNumber evidence="7">1.-.-.-</ecNumber>
    </recommendedName>
</protein>
<evidence type="ECO:0000313" key="11">
    <source>
        <dbReference type="Proteomes" id="UP000029221"/>
    </source>
</evidence>
<feature type="binding site" evidence="8">
    <location>
        <position position="39"/>
    </location>
    <ligand>
        <name>FMN</name>
        <dbReference type="ChEBI" id="CHEBI:58210"/>
        <note>ligand shared between dimeric partners</note>
    </ligand>
</feature>
<organism evidence="10 11">
    <name type="scientific">Nonlabens tegetincola</name>
    <dbReference type="NCBI Taxonomy" id="323273"/>
    <lineage>
        <taxon>Bacteria</taxon>
        <taxon>Pseudomonadati</taxon>
        <taxon>Bacteroidota</taxon>
        <taxon>Flavobacteriia</taxon>
        <taxon>Flavobacteriales</taxon>
        <taxon>Flavobacteriaceae</taxon>
        <taxon>Nonlabens</taxon>
    </lineage>
</organism>
<feature type="binding site" description="in other chain" evidence="8">
    <location>
        <begin position="8"/>
        <end position="10"/>
    </location>
    <ligand>
        <name>FMN</name>
        <dbReference type="ChEBI" id="CHEBI:58210"/>
        <note>ligand shared between dimeric partners</note>
    </ligand>
</feature>
<dbReference type="STRING" id="319236.BST91_04290"/>
<dbReference type="CDD" id="cd02135">
    <property type="entry name" value="YdjA-like"/>
    <property type="match status" value="1"/>
</dbReference>
<dbReference type="Gene3D" id="3.40.109.10">
    <property type="entry name" value="NADH Oxidase"/>
    <property type="match status" value="1"/>
</dbReference>
<sequence>MNEIIKTRRSIFPAQYIEGTIEKQDLLSILDAARWAPNHRKTEPWRYKVLTGKALDRLGTYLGNAYEETPGHKKIKLKKLRENPSKAAAVILIFMHRDEKESVPEWEEIAATSMSVQNMWLMTHELGYGAYWSSPKSFVDMKNFEGITTHENERFLGFFYIGNYDKKGFDYNATRKTIEEIATFIDM</sequence>
<dbReference type="Pfam" id="PF00881">
    <property type="entry name" value="Nitroreductase"/>
    <property type="match status" value="1"/>
</dbReference>
<dbReference type="PANTHER" id="PTHR43821">
    <property type="entry name" value="NAD(P)H NITROREDUCTASE YDJA-RELATED"/>
    <property type="match status" value="1"/>
</dbReference>
<dbReference type="SUPFAM" id="SSF55469">
    <property type="entry name" value="FMN-dependent nitroreductase-like"/>
    <property type="match status" value="1"/>
</dbReference>
<dbReference type="InterPro" id="IPR000415">
    <property type="entry name" value="Nitroreductase-like"/>
</dbReference>
<feature type="binding site" description="in other chain" evidence="8">
    <location>
        <begin position="132"/>
        <end position="134"/>
    </location>
    <ligand>
        <name>FMN</name>
        <dbReference type="ChEBI" id="CHEBI:58210"/>
        <note>ligand shared between dimeric partners</note>
    </ligand>
</feature>
<evidence type="ECO:0000256" key="6">
    <source>
        <dbReference type="ARBA" id="ARBA00023027"/>
    </source>
</evidence>
<keyword evidence="11" id="KW-1185">Reference proteome</keyword>
<keyword evidence="4 7" id="KW-0521">NADP</keyword>
<evidence type="ECO:0000313" key="10">
    <source>
        <dbReference type="EMBL" id="GAK97091.1"/>
    </source>
</evidence>
<keyword evidence="6 7" id="KW-0520">NAD</keyword>
<feature type="domain" description="Nitroreductase" evidence="9">
    <location>
        <begin position="5"/>
        <end position="162"/>
    </location>
</feature>
<keyword evidence="2 7" id="KW-0285">Flavoprotein</keyword>
<evidence type="ECO:0000259" key="9">
    <source>
        <dbReference type="Pfam" id="PF00881"/>
    </source>
</evidence>
<proteinExistence type="inferred from homology"/>
<comment type="similarity">
    <text evidence="1 7">Belongs to the nitroreductase family.</text>
</comment>
<dbReference type="RefSeq" id="WP_369385868.1">
    <property type="nucleotide sequence ID" value="NZ_BBML01000004.1"/>
</dbReference>
<comment type="cofactor">
    <cofactor evidence="8">
        <name>FMN</name>
        <dbReference type="ChEBI" id="CHEBI:58210"/>
    </cofactor>
    <text evidence="8">Binds 1 FMN per subunit.</text>
</comment>
<dbReference type="PIRSF" id="PIRSF000232">
    <property type="entry name" value="YdjA"/>
    <property type="match status" value="1"/>
</dbReference>
<reference evidence="10" key="1">
    <citation type="journal article" date="2014" name="Genome Announc.">
        <title>Draft Genome Sequences of Marine Flavobacterium Nonlabens Strains NR17, NR24, NR27, NR32, NR33, and Ara13.</title>
        <authorList>
            <person name="Nakanishi M."/>
            <person name="Meirelles P."/>
            <person name="Suzuki R."/>
            <person name="Takatani N."/>
            <person name="Mino S."/>
            <person name="Suda W."/>
            <person name="Oshima K."/>
            <person name="Hattori M."/>
            <person name="Ohkuma M."/>
            <person name="Hosokawa M."/>
            <person name="Miyashita K."/>
            <person name="Thompson F.L."/>
            <person name="Niwa A."/>
            <person name="Sawabe T."/>
            <person name="Sawabe T."/>
        </authorList>
    </citation>
    <scope>NUCLEOTIDE SEQUENCE [LARGE SCALE GENOMIC DNA]</scope>
    <source>
        <strain evidence="10">JCM 19294</strain>
    </source>
</reference>
<dbReference type="PANTHER" id="PTHR43821:SF1">
    <property type="entry name" value="NAD(P)H NITROREDUCTASE YDJA-RELATED"/>
    <property type="match status" value="1"/>
</dbReference>
<gene>
    <name evidence="10" type="ORF">JCM19294_597</name>
</gene>
<evidence type="ECO:0000256" key="3">
    <source>
        <dbReference type="ARBA" id="ARBA00022643"/>
    </source>
</evidence>
<dbReference type="Proteomes" id="UP000029221">
    <property type="component" value="Unassembled WGS sequence"/>
</dbReference>
<dbReference type="GO" id="GO:0016491">
    <property type="term" value="F:oxidoreductase activity"/>
    <property type="evidence" value="ECO:0007669"/>
    <property type="project" value="UniProtKB-UniRule"/>
</dbReference>
<evidence type="ECO:0000256" key="8">
    <source>
        <dbReference type="PIRSR" id="PIRSR000232-1"/>
    </source>
</evidence>
<dbReference type="EMBL" id="BBML01000004">
    <property type="protein sequence ID" value="GAK97091.1"/>
    <property type="molecule type" value="Genomic_DNA"/>
</dbReference>
<dbReference type="InterPro" id="IPR029479">
    <property type="entry name" value="Nitroreductase"/>
</dbReference>
<evidence type="ECO:0000256" key="2">
    <source>
        <dbReference type="ARBA" id="ARBA00022630"/>
    </source>
</evidence>
<keyword evidence="3 7" id="KW-0288">FMN</keyword>
<accession>A0A090QNL9</accession>
<dbReference type="EC" id="1.-.-.-" evidence="7"/>
<name>A0A090QNL9_9FLAO</name>
<comment type="caution">
    <text evidence="10">The sequence shown here is derived from an EMBL/GenBank/DDBJ whole genome shotgun (WGS) entry which is preliminary data.</text>
</comment>
<evidence type="ECO:0000256" key="5">
    <source>
        <dbReference type="ARBA" id="ARBA00023002"/>
    </source>
</evidence>
<dbReference type="AlphaFoldDB" id="A0A090QNL9"/>
<evidence type="ECO:0000256" key="4">
    <source>
        <dbReference type="ARBA" id="ARBA00022857"/>
    </source>
</evidence>
<dbReference type="InterPro" id="IPR026021">
    <property type="entry name" value="YdjA-like"/>
</dbReference>
<evidence type="ECO:0000256" key="1">
    <source>
        <dbReference type="ARBA" id="ARBA00007118"/>
    </source>
</evidence>